<dbReference type="EMBL" id="JBBNAG010000001">
    <property type="protein sequence ID" value="KAK9166428.1"/>
    <property type="molecule type" value="Genomic_DNA"/>
</dbReference>
<comment type="caution">
    <text evidence="1">The sequence shown here is derived from an EMBL/GenBank/DDBJ whole genome shotgun (WGS) entry which is preliminary data.</text>
</comment>
<evidence type="ECO:0000313" key="2">
    <source>
        <dbReference type="Proteomes" id="UP001419268"/>
    </source>
</evidence>
<sequence length="431" mass="48467">MGLRTSICTPTSLDSRIRPRLAPDTRATVPIIDNLSLLLALHMAAMAANTFFRLSYNNLGVLTTINHPHFKLLDPQVNPAVREMLGYVPLANFILNTSYLLKCLQDIFYILACQSAAANVNTNIPSWLSPGAHNLIRRIFNPNPATRISIAEIKEDGWFNQDYITSTNHDDEELEDDFQIKDNVITLIHPSHYLVELNKSHGDSSLYRKVTASSPAPTLPAFASPKSLSTATTPTRPASDLTSISGWPHFLSFSRLDPGPFSASLPSGASRRRMPRRYVINYGNILHDEGVKLLIMHSWHPDRIAHASVVRVDHSVTLRHRRVLLRWSKSMRRAHTVVGHDTPINETDLYLSVVEHDKKGQTYGLGWTPLGSRRRHAEAGSSRPMFANNEPIKQLRGDIKEMKGSLLMVIQDITLDRDLLREMQGRLGRME</sequence>
<accession>A0AAP0L9P3</accession>
<gene>
    <name evidence="1" type="ORF">Scep_001619</name>
</gene>
<keyword evidence="2" id="KW-1185">Reference proteome</keyword>
<dbReference type="Gene3D" id="1.10.510.10">
    <property type="entry name" value="Transferase(Phosphotransferase) domain 1"/>
    <property type="match status" value="1"/>
</dbReference>
<proteinExistence type="predicted"/>
<dbReference type="Proteomes" id="UP001419268">
    <property type="component" value="Unassembled WGS sequence"/>
</dbReference>
<dbReference type="SUPFAM" id="SSF56112">
    <property type="entry name" value="Protein kinase-like (PK-like)"/>
    <property type="match status" value="1"/>
</dbReference>
<reference evidence="1 2" key="1">
    <citation type="submission" date="2024-01" db="EMBL/GenBank/DDBJ databases">
        <title>Genome assemblies of Stephania.</title>
        <authorList>
            <person name="Yang L."/>
        </authorList>
    </citation>
    <scope>NUCLEOTIDE SEQUENCE [LARGE SCALE GENOMIC DNA]</scope>
    <source>
        <strain evidence="1">JXDWG</strain>
        <tissue evidence="1">Leaf</tissue>
    </source>
</reference>
<organism evidence="1 2">
    <name type="scientific">Stephania cephalantha</name>
    <dbReference type="NCBI Taxonomy" id="152367"/>
    <lineage>
        <taxon>Eukaryota</taxon>
        <taxon>Viridiplantae</taxon>
        <taxon>Streptophyta</taxon>
        <taxon>Embryophyta</taxon>
        <taxon>Tracheophyta</taxon>
        <taxon>Spermatophyta</taxon>
        <taxon>Magnoliopsida</taxon>
        <taxon>Ranunculales</taxon>
        <taxon>Menispermaceae</taxon>
        <taxon>Menispermoideae</taxon>
        <taxon>Cissampelideae</taxon>
        <taxon>Stephania</taxon>
    </lineage>
</organism>
<name>A0AAP0L9P3_9MAGN</name>
<dbReference type="InterPro" id="IPR011009">
    <property type="entry name" value="Kinase-like_dom_sf"/>
</dbReference>
<evidence type="ECO:0000313" key="1">
    <source>
        <dbReference type="EMBL" id="KAK9166428.1"/>
    </source>
</evidence>
<protein>
    <submittedName>
        <fullName evidence="1">Uncharacterized protein</fullName>
    </submittedName>
</protein>
<dbReference type="AlphaFoldDB" id="A0AAP0L9P3"/>